<keyword evidence="3" id="KW-1185">Reference proteome</keyword>
<dbReference type="Proteomes" id="UP000009070">
    <property type="component" value="Segment"/>
</dbReference>
<proteinExistence type="predicted"/>
<reference evidence="2 3" key="1">
    <citation type="submission" date="2000-11" db="EMBL/GenBank/DDBJ databases">
        <title>Bacteriophage Felix O1: Genetic Characterization.</title>
        <authorList>
            <person name="Sriranganathan N."/>
            <person name="Whichard J.M."/>
            <person name="Pierson F.W."/>
            <person name="Kapur V."/>
            <person name="Weigt L.A."/>
        </authorList>
    </citation>
    <scope>NUCLEOTIDE SEQUENCE [LARGE SCALE GENOMIC DNA]</scope>
    <source>
        <strain evidence="2">Felix O1-VT1</strain>
    </source>
</reference>
<feature type="transmembrane region" description="Helical" evidence="1">
    <location>
        <begin position="12"/>
        <end position="29"/>
    </location>
</feature>
<evidence type="ECO:0000256" key="1">
    <source>
        <dbReference type="SAM" id="Phobius"/>
    </source>
</evidence>
<protein>
    <submittedName>
        <fullName evidence="2">Uncharacterized protein</fullName>
    </submittedName>
</protein>
<name>Q6KGQ5_BPFO1</name>
<evidence type="ECO:0000313" key="3">
    <source>
        <dbReference type="Proteomes" id="UP000009070"/>
    </source>
</evidence>
<organism evidence="2 3">
    <name type="scientific">Salmonella phage Felix O1 (isolate Felix O1-VT1)</name>
    <name type="common">Bacteriophage Felix O1</name>
    <dbReference type="NCBI Taxonomy" id="1283336"/>
    <lineage>
        <taxon>Viruses</taxon>
        <taxon>Duplodnaviria</taxon>
        <taxon>Heunggongvirae</taxon>
        <taxon>Uroviricota</taxon>
        <taxon>Caudoviricetes</taxon>
        <taxon>Andersonviridae</taxon>
        <taxon>Ounavirinae</taxon>
        <taxon>Felixounavirus</taxon>
        <taxon>Felixounavirus felixO1</taxon>
    </lineage>
</organism>
<accession>Q6KGQ5</accession>
<sequence length="83" mass="9498">MFIVVQGDDFFSPIVISIAILENFLFCFLPELIRRIIIFDGLTDKAFHHFKGVISACNVKFNIQRVEAKFVNSCADSSHFRIS</sequence>
<dbReference type="EMBL" id="AF320576">
    <property type="protein sequence ID" value="AAQ14628.1"/>
    <property type="molecule type" value="Genomic_DNA"/>
</dbReference>
<organismHost>
    <name type="scientific">Salmonella</name>
    <dbReference type="NCBI Taxonomy" id="590"/>
</organismHost>
<keyword evidence="1" id="KW-0472">Membrane</keyword>
<keyword evidence="1" id="KW-1133">Transmembrane helix</keyword>
<keyword evidence="1" id="KW-0812">Transmembrane</keyword>
<evidence type="ECO:0000313" key="2">
    <source>
        <dbReference type="EMBL" id="AAQ14628.1"/>
    </source>
</evidence>